<dbReference type="Proteomes" id="UP000694865">
    <property type="component" value="Unplaced"/>
</dbReference>
<keyword evidence="3" id="KW-0812">Transmembrane</keyword>
<name>A0ABM0MNX4_SACKO</name>
<feature type="transmembrane region" description="Helical" evidence="3">
    <location>
        <begin position="213"/>
        <end position="233"/>
    </location>
</feature>
<dbReference type="SUPFAM" id="SSF50729">
    <property type="entry name" value="PH domain-like"/>
    <property type="match status" value="1"/>
</dbReference>
<dbReference type="PROSITE" id="PS50003">
    <property type="entry name" value="PH_DOMAIN"/>
    <property type="match status" value="1"/>
</dbReference>
<dbReference type="PANTHER" id="PTHR14309:SF10">
    <property type="entry name" value="PH DOMAIN-CONTAINING PROTEIN"/>
    <property type="match status" value="1"/>
</dbReference>
<sequence>MATRMPHEFITKAGWVHRQSDILKRWKKQWCVLYGDGGLACYTDETRREREMVIRMPIDAIFINSGLAVRSVTPPDRRGHDSLIEIRTHLTSINLCAESPDDCKAWTIALEQMRSIQQPPPRVYSAPGNVTVIHRRQNPPQTYRASTVTTTTFPDGHTVVTPGPTQTMVYPTTQHTQVIQTAPGQAVYIDPNQYGEPGHVIIDRTRNNGTSDFATGAVVGAAAGAMLMGPLLWGPMLW</sequence>
<comment type="subcellular location">
    <subcellularLocation>
        <location evidence="1">Membrane</location>
    </subcellularLocation>
</comment>
<dbReference type="SMART" id="SM00233">
    <property type="entry name" value="PH"/>
    <property type="match status" value="1"/>
</dbReference>
<dbReference type="InterPro" id="IPR011993">
    <property type="entry name" value="PH-like_dom_sf"/>
</dbReference>
<organism evidence="5 6">
    <name type="scientific">Saccoglossus kowalevskii</name>
    <name type="common">Acorn worm</name>
    <dbReference type="NCBI Taxonomy" id="10224"/>
    <lineage>
        <taxon>Eukaryota</taxon>
        <taxon>Metazoa</taxon>
        <taxon>Hemichordata</taxon>
        <taxon>Enteropneusta</taxon>
        <taxon>Harrimaniidae</taxon>
        <taxon>Saccoglossus</taxon>
    </lineage>
</organism>
<protein>
    <submittedName>
        <fullName evidence="6">Pleckstrin homology domain-containing family B member 2-like isoform X2</fullName>
    </submittedName>
</protein>
<evidence type="ECO:0000256" key="2">
    <source>
        <dbReference type="ARBA" id="ARBA00023136"/>
    </source>
</evidence>
<proteinExistence type="predicted"/>
<reference evidence="6" key="1">
    <citation type="submission" date="2025-08" db="UniProtKB">
        <authorList>
            <consortium name="RefSeq"/>
        </authorList>
    </citation>
    <scope>IDENTIFICATION</scope>
    <source>
        <tissue evidence="6">Testes</tissue>
    </source>
</reference>
<evidence type="ECO:0000313" key="6">
    <source>
        <dbReference type="RefSeq" id="XP_006821715.1"/>
    </source>
</evidence>
<gene>
    <name evidence="6" type="primary">LOC100378286</name>
</gene>
<accession>A0ABM0MNX4</accession>
<dbReference type="RefSeq" id="XP_006821715.1">
    <property type="nucleotide sequence ID" value="XM_006821652.1"/>
</dbReference>
<dbReference type="GeneID" id="100378286"/>
<evidence type="ECO:0000259" key="4">
    <source>
        <dbReference type="PROSITE" id="PS50003"/>
    </source>
</evidence>
<evidence type="ECO:0000256" key="3">
    <source>
        <dbReference type="SAM" id="Phobius"/>
    </source>
</evidence>
<evidence type="ECO:0000256" key="1">
    <source>
        <dbReference type="ARBA" id="ARBA00004370"/>
    </source>
</evidence>
<dbReference type="InterPro" id="IPR039680">
    <property type="entry name" value="PLEKHB1/2"/>
</dbReference>
<dbReference type="PANTHER" id="PTHR14309">
    <property type="entry name" value="EXPRESSED PROTEIN"/>
    <property type="match status" value="1"/>
</dbReference>
<keyword evidence="2 3" id="KW-0472">Membrane</keyword>
<evidence type="ECO:0000313" key="5">
    <source>
        <dbReference type="Proteomes" id="UP000694865"/>
    </source>
</evidence>
<keyword evidence="5" id="KW-1185">Reference proteome</keyword>
<dbReference type="Pfam" id="PF00169">
    <property type="entry name" value="PH"/>
    <property type="match status" value="1"/>
</dbReference>
<dbReference type="InterPro" id="IPR001849">
    <property type="entry name" value="PH_domain"/>
</dbReference>
<feature type="domain" description="PH" evidence="4">
    <location>
        <begin position="9"/>
        <end position="115"/>
    </location>
</feature>
<dbReference type="CDD" id="cd13265">
    <property type="entry name" value="PH_evt"/>
    <property type="match status" value="1"/>
</dbReference>
<dbReference type="Gene3D" id="2.30.29.30">
    <property type="entry name" value="Pleckstrin-homology domain (PH domain)/Phosphotyrosine-binding domain (PTB)"/>
    <property type="match status" value="1"/>
</dbReference>
<keyword evidence="3" id="KW-1133">Transmembrane helix</keyword>